<dbReference type="AlphaFoldDB" id="A0A0E9WGF5"/>
<reference evidence="1" key="2">
    <citation type="journal article" date="2015" name="Fish Shellfish Immunol.">
        <title>Early steps in the European eel (Anguilla anguilla)-Vibrio vulnificus interaction in the gills: Role of the RtxA13 toxin.</title>
        <authorList>
            <person name="Callol A."/>
            <person name="Pajuelo D."/>
            <person name="Ebbesson L."/>
            <person name="Teles M."/>
            <person name="MacKenzie S."/>
            <person name="Amaro C."/>
        </authorList>
    </citation>
    <scope>NUCLEOTIDE SEQUENCE</scope>
</reference>
<name>A0A0E9WGF5_ANGAN</name>
<proteinExistence type="predicted"/>
<sequence length="80" mass="8985">MDKYKKYHILCFSAASASSHLISNVFSSRPQSFFFFVPYRFTASQTESGLLFNYLLHQLNTAVKTILGSLSVNNSSTNLP</sequence>
<organism evidence="1">
    <name type="scientific">Anguilla anguilla</name>
    <name type="common">European freshwater eel</name>
    <name type="synonym">Muraena anguilla</name>
    <dbReference type="NCBI Taxonomy" id="7936"/>
    <lineage>
        <taxon>Eukaryota</taxon>
        <taxon>Metazoa</taxon>
        <taxon>Chordata</taxon>
        <taxon>Craniata</taxon>
        <taxon>Vertebrata</taxon>
        <taxon>Euteleostomi</taxon>
        <taxon>Actinopterygii</taxon>
        <taxon>Neopterygii</taxon>
        <taxon>Teleostei</taxon>
        <taxon>Anguilliformes</taxon>
        <taxon>Anguillidae</taxon>
        <taxon>Anguilla</taxon>
    </lineage>
</organism>
<protein>
    <submittedName>
        <fullName evidence="1">Uncharacterized protein</fullName>
    </submittedName>
</protein>
<evidence type="ECO:0000313" key="1">
    <source>
        <dbReference type="EMBL" id="JAH88670.1"/>
    </source>
</evidence>
<accession>A0A0E9WGF5</accession>
<reference evidence="1" key="1">
    <citation type="submission" date="2014-11" db="EMBL/GenBank/DDBJ databases">
        <authorList>
            <person name="Amaro Gonzalez C."/>
        </authorList>
    </citation>
    <scope>NUCLEOTIDE SEQUENCE</scope>
</reference>
<dbReference type="EMBL" id="GBXM01019907">
    <property type="protein sequence ID" value="JAH88670.1"/>
    <property type="molecule type" value="Transcribed_RNA"/>
</dbReference>